<name>A0A077N3L6_XENBV</name>
<sequence>MKKAFLFTPALLALSISAISNAHAYNNTYVFGDSLSDSGNNGRYTTDGKTSQLYGEYVAQHITGSKPTASKDGGTNYAQGGATAISSLNPEKPEDNTTEQIKKYLAAHNNRADANGVYIHWIGGNDLAAALIAGQPTGDSAEAREKGAKIAHDIVNNSATAAGEQINLLVNAGAGLIIAPTAPDVGITPRLLETVLRGALQTKGKSQDDINAILQEVRAGINEYPTPNNEVRDLVLEGALKKIAAKTTDPAETEALLLAAYGEARKGATNLTDAYNKLVDEKISQSNGNIMRVDANGLLKEVIANPLVYGISNTLGYACSKSLSDAECSSKDPKFDINQSFLFADSLHPTPLGHLILGQYIESIYNAPSQVMTLNQVNRIPVKGVRASLDGHLQQLRNGGNAQGKIGIFGGYTGSHNNTFTLGGDYQLTDNLLLGAVYSNYKDERTSASNFTHEGRAHVVTTYTLWNFYDKGWLSGDLHYSNNKYDSLTRSIQLGQATRRETGSTTGKQWGGRLTAGWDIAVTNQITTSPIIQYAWDKGDIKGYRESGNNRTSMHFADQDYTSKVGTLGWRVDTQLGRINPYASVQFNHEFGDTRYKLRSAINSTKTSFVQESGKQNTDWRQYTVGVNANLFNNWRGFASVTRNEGNSQEHNYNFSLGINASF</sequence>
<comment type="similarity">
    <text evidence="1">Belongs to the 'GDSL' lipolytic enzyme family.</text>
</comment>
<dbReference type="PANTHER" id="PTHR45642:SF139">
    <property type="entry name" value="SGNH HYDROLASE-TYPE ESTERASE DOMAIN-CONTAINING PROTEIN"/>
    <property type="match status" value="1"/>
</dbReference>
<dbReference type="GO" id="GO:0004806">
    <property type="term" value="F:triacylglycerol lipase activity"/>
    <property type="evidence" value="ECO:0007669"/>
    <property type="project" value="UniProtKB-EC"/>
</dbReference>
<feature type="chain" id="PRO_5001721283" evidence="5">
    <location>
        <begin position="25"/>
        <end position="663"/>
    </location>
</feature>
<dbReference type="RefSeq" id="WP_038217093.1">
    <property type="nucleotide sequence ID" value="NZ_CAWLWN010000192.1"/>
</dbReference>
<dbReference type="HOGENOM" id="CLU_023098_3_0_6"/>
<feature type="active site" description="Nucleophile" evidence="3">
    <location>
        <position position="34"/>
    </location>
</feature>
<dbReference type="NCBIfam" id="TIGR01414">
    <property type="entry name" value="autotrans_barl"/>
    <property type="match status" value="1"/>
</dbReference>
<dbReference type="Gene3D" id="2.40.128.130">
    <property type="entry name" value="Autotransporter beta-domain"/>
    <property type="match status" value="1"/>
</dbReference>
<dbReference type="Pfam" id="PF00657">
    <property type="entry name" value="Lipase_GDSL"/>
    <property type="match status" value="1"/>
</dbReference>
<dbReference type="GO" id="GO:0019867">
    <property type="term" value="C:outer membrane"/>
    <property type="evidence" value="ECO:0007669"/>
    <property type="project" value="InterPro"/>
</dbReference>
<dbReference type="EMBL" id="CBSW010000139">
    <property type="protein sequence ID" value="CDG96791.1"/>
    <property type="molecule type" value="Genomic_DNA"/>
</dbReference>
<dbReference type="InterPro" id="IPR006315">
    <property type="entry name" value="OM_autotransptr_brl_dom"/>
</dbReference>
<dbReference type="PIRSF" id="PIRSF037375">
    <property type="entry name" value="Autotrns_EstA"/>
    <property type="match status" value="1"/>
</dbReference>
<dbReference type="InterPro" id="IPR017186">
    <property type="entry name" value="Lipase_autotranspt_EstA"/>
</dbReference>
<dbReference type="SMART" id="SM00869">
    <property type="entry name" value="Autotransporter"/>
    <property type="match status" value="1"/>
</dbReference>
<dbReference type="InterPro" id="IPR036709">
    <property type="entry name" value="Autotransporte_beta_dom_sf"/>
</dbReference>
<dbReference type="InterPro" id="IPR036514">
    <property type="entry name" value="SGNH_hydro_sf"/>
</dbReference>
<dbReference type="CDD" id="cd01847">
    <property type="entry name" value="Triacylglycerol_lipase_like"/>
    <property type="match status" value="1"/>
</dbReference>
<evidence type="ECO:0000259" key="6">
    <source>
        <dbReference type="PROSITE" id="PS51208"/>
    </source>
</evidence>
<protein>
    <submittedName>
        <fullName evidence="7">Lipase 1 (Triacylglycerol lipase)</fullName>
        <ecNumber evidence="7">3.1.1.3</ecNumber>
    </submittedName>
</protein>
<feature type="region of interest" description="Disordered" evidence="4">
    <location>
        <begin position="64"/>
        <end position="97"/>
    </location>
</feature>
<keyword evidence="2 5" id="KW-0732">Signal</keyword>
<proteinExistence type="inferred from homology"/>
<dbReference type="PROSITE" id="PS51208">
    <property type="entry name" value="AUTOTRANSPORTER"/>
    <property type="match status" value="1"/>
</dbReference>
<dbReference type="SUPFAM" id="SSF52266">
    <property type="entry name" value="SGNH hydrolase"/>
    <property type="match status" value="1"/>
</dbReference>
<evidence type="ECO:0000256" key="4">
    <source>
        <dbReference type="SAM" id="MobiDB-lite"/>
    </source>
</evidence>
<comment type="caution">
    <text evidence="7">The sequence shown here is derived from an EMBL/GenBank/DDBJ whole genome shotgun (WGS) entry which is preliminary data.</text>
</comment>
<dbReference type="InterPro" id="IPR050592">
    <property type="entry name" value="GDSL_lipolytic_enzyme"/>
</dbReference>
<dbReference type="Pfam" id="PF03797">
    <property type="entry name" value="Autotransporter"/>
    <property type="match status" value="1"/>
</dbReference>
<organism evidence="7 8">
    <name type="scientific">Xenorhabdus bovienii str. puntauvense</name>
    <dbReference type="NCBI Taxonomy" id="1398201"/>
    <lineage>
        <taxon>Bacteria</taxon>
        <taxon>Pseudomonadati</taxon>
        <taxon>Pseudomonadota</taxon>
        <taxon>Gammaproteobacteria</taxon>
        <taxon>Enterobacterales</taxon>
        <taxon>Morganellaceae</taxon>
        <taxon>Xenorhabdus</taxon>
    </lineage>
</organism>
<evidence type="ECO:0000256" key="1">
    <source>
        <dbReference type="ARBA" id="ARBA00008668"/>
    </source>
</evidence>
<evidence type="ECO:0000313" key="8">
    <source>
        <dbReference type="Proteomes" id="UP000028511"/>
    </source>
</evidence>
<dbReference type="Gene3D" id="3.40.50.1110">
    <property type="entry name" value="SGNH hydrolase"/>
    <property type="match status" value="1"/>
</dbReference>
<dbReference type="PANTHER" id="PTHR45642">
    <property type="entry name" value="GDSL ESTERASE/LIPASE EXL3"/>
    <property type="match status" value="1"/>
</dbReference>
<evidence type="ECO:0000313" key="7">
    <source>
        <dbReference type="EMBL" id="CDG96791.1"/>
    </source>
</evidence>
<dbReference type="SUPFAM" id="SSF103515">
    <property type="entry name" value="Autotransporter"/>
    <property type="match status" value="1"/>
</dbReference>
<feature type="active site" evidence="3">
    <location>
        <position position="345"/>
    </location>
</feature>
<keyword evidence="7" id="KW-0378">Hydrolase</keyword>
<evidence type="ECO:0000256" key="5">
    <source>
        <dbReference type="SAM" id="SignalP"/>
    </source>
</evidence>
<feature type="domain" description="Autotransporter" evidence="6">
    <location>
        <begin position="393"/>
        <end position="663"/>
    </location>
</feature>
<evidence type="ECO:0000256" key="3">
    <source>
        <dbReference type="PIRSR" id="PIRSR037375-1"/>
    </source>
</evidence>
<evidence type="ECO:0000256" key="2">
    <source>
        <dbReference type="ARBA" id="ARBA00022729"/>
    </source>
</evidence>
<gene>
    <name evidence="7" type="ORF">XBP1_2230037</name>
</gene>
<dbReference type="InterPro" id="IPR005546">
    <property type="entry name" value="Autotransporte_beta"/>
</dbReference>
<feature type="signal peptide" evidence="5">
    <location>
        <begin position="1"/>
        <end position="24"/>
    </location>
</feature>
<dbReference type="AlphaFoldDB" id="A0A077N3L6"/>
<dbReference type="Proteomes" id="UP000028511">
    <property type="component" value="Unassembled WGS sequence"/>
</dbReference>
<accession>A0A077N3L6</accession>
<dbReference type="EC" id="3.1.1.3" evidence="7"/>
<dbReference type="InterPro" id="IPR001087">
    <property type="entry name" value="GDSL"/>
</dbReference>
<reference evidence="7" key="1">
    <citation type="submission" date="2013-07" db="EMBL/GenBank/DDBJ databases">
        <title>Sub-species coevolution in mutualistic symbiosis.</title>
        <authorList>
            <person name="Murfin K."/>
            <person name="Klassen J."/>
            <person name="Lee M."/>
            <person name="Forst S."/>
            <person name="Stock P."/>
            <person name="Goodrich-Blair H."/>
        </authorList>
    </citation>
    <scope>NUCLEOTIDE SEQUENCE [LARGE SCALE GENOMIC DNA]</scope>
    <source>
        <strain evidence="7">Puntauvense</strain>
    </source>
</reference>
<feature type="active site" evidence="3">
    <location>
        <position position="348"/>
    </location>
</feature>